<proteinExistence type="predicted"/>
<dbReference type="OrthoDB" id="2803872at2759"/>
<dbReference type="InParanoid" id="S8E5G1"/>
<feature type="compositionally biased region" description="Basic and acidic residues" evidence="1">
    <location>
        <begin position="362"/>
        <end position="371"/>
    </location>
</feature>
<dbReference type="HOGENOM" id="CLU_341621_0_0_1"/>
<gene>
    <name evidence="2" type="ORF">FOMPIDRAFT_1051284</name>
</gene>
<evidence type="ECO:0000313" key="3">
    <source>
        <dbReference type="Proteomes" id="UP000015241"/>
    </source>
</evidence>
<dbReference type="AlphaFoldDB" id="S8E5G1"/>
<feature type="region of interest" description="Disordered" evidence="1">
    <location>
        <begin position="441"/>
        <end position="460"/>
    </location>
</feature>
<feature type="region of interest" description="Disordered" evidence="1">
    <location>
        <begin position="707"/>
        <end position="830"/>
    </location>
</feature>
<feature type="compositionally biased region" description="Pro residues" evidence="1">
    <location>
        <begin position="653"/>
        <end position="663"/>
    </location>
</feature>
<feature type="compositionally biased region" description="Low complexity" evidence="1">
    <location>
        <begin position="409"/>
        <end position="423"/>
    </location>
</feature>
<keyword evidence="3" id="KW-1185">Reference proteome</keyword>
<feature type="compositionally biased region" description="Polar residues" evidence="1">
    <location>
        <begin position="286"/>
        <end position="295"/>
    </location>
</feature>
<dbReference type="EMBL" id="KE504163">
    <property type="protein sequence ID" value="EPS98638.1"/>
    <property type="molecule type" value="Genomic_DNA"/>
</dbReference>
<feature type="region of interest" description="Disordered" evidence="1">
    <location>
        <begin position="286"/>
        <end position="434"/>
    </location>
</feature>
<organism evidence="2 3">
    <name type="scientific">Fomitopsis schrenkii</name>
    <name type="common">Brown rot fungus</name>
    <dbReference type="NCBI Taxonomy" id="2126942"/>
    <lineage>
        <taxon>Eukaryota</taxon>
        <taxon>Fungi</taxon>
        <taxon>Dikarya</taxon>
        <taxon>Basidiomycota</taxon>
        <taxon>Agaricomycotina</taxon>
        <taxon>Agaricomycetes</taxon>
        <taxon>Polyporales</taxon>
        <taxon>Fomitopsis</taxon>
    </lineage>
</organism>
<feature type="region of interest" description="Disordered" evidence="1">
    <location>
        <begin position="650"/>
        <end position="694"/>
    </location>
</feature>
<evidence type="ECO:0000313" key="2">
    <source>
        <dbReference type="EMBL" id="EPS98638.1"/>
    </source>
</evidence>
<name>S8E5G1_FOMSC</name>
<feature type="compositionally biased region" description="Polar residues" evidence="1">
    <location>
        <begin position="744"/>
        <end position="763"/>
    </location>
</feature>
<dbReference type="Proteomes" id="UP000015241">
    <property type="component" value="Unassembled WGS sequence"/>
</dbReference>
<feature type="compositionally biased region" description="Basic and acidic residues" evidence="1">
    <location>
        <begin position="346"/>
        <end position="355"/>
    </location>
</feature>
<evidence type="ECO:0000256" key="1">
    <source>
        <dbReference type="SAM" id="MobiDB-lite"/>
    </source>
</evidence>
<feature type="region of interest" description="Disordered" evidence="1">
    <location>
        <begin position="160"/>
        <end position="196"/>
    </location>
</feature>
<feature type="compositionally biased region" description="Polar residues" evidence="1">
    <location>
        <begin position="708"/>
        <end position="720"/>
    </location>
</feature>
<accession>S8E5G1</accession>
<feature type="compositionally biased region" description="Basic and acidic residues" evidence="1">
    <location>
        <begin position="378"/>
        <end position="406"/>
    </location>
</feature>
<feature type="compositionally biased region" description="Basic and acidic residues" evidence="1">
    <location>
        <begin position="160"/>
        <end position="176"/>
    </location>
</feature>
<sequence>MAPKPWGTKPQIAWLTEQIPSLRQHRDNGTISRFWSEVIHDWFELYPERDVLYPDFCGPLDEEKTDLLGKMKKKRGNMVRNWYNNIKGQKGRKAGSKRVNLDILRPKGRRALQATEIYSRKYYKERVKPRVDAALKGKKATRSERLSTVKHLTRKIYESESREVKEEIEDERRALNNDDDDEDGSGEETGDGDEARAVVVNPVKRQAALDDLPSMLQQVFAEIHRITGWHFMVLGAGTLPDEEDRMESIVFHEEGGDVDGDFSMSVRDFRGSFVRPFLEYVKASLADQNSPSTRAVSHAEMKPGAGGQQDSRENHGASGSSRLTTPPPASRRSVSTTGGEREDDPGDARERTPDGEREDDPGDARERTPDGEREDDPGDARERTPDGERENIPDDECMKTPEDKAPEVASAASSSTAETSSRSGPPSLVQGAAAQATIVPDARTSPPLPSDGQGCLPNHDGMFYSGGDNIDYSMLSQLPYDFMPFHPEPPSYPLSMLDLLKDQGVMGLNPAEMPDIVLGQIQTDPGFGAISSGQNPYQLHGVPGPYAPAPMNWIAPDAAGPTDPGFGAISSGQNPYQFHGVPGPYAPAPMNWIAPDAAGPPSVVVPAAALSAATISAVALSAAAPHDAVPPAAPLPATALPAATPSAALLPAAAPPDSSPGPQAPVSNSAAVSRGLPTPPTPGTTPSMGPPQLGRIASKSLSAAMANNYLQRHGASTQPGHSPVSGEVTPSSEDASPASPPDTQGDQHAQPSTSHAESQATSQEGVAGGRARRERRPRMNPDGTQADGPGTGRYDSGHAGGKQQGHATPAPSKKRPNSKHGGPRAEKRKK</sequence>
<dbReference type="STRING" id="743788.S8E5G1"/>
<feature type="compositionally biased region" description="Basic residues" evidence="1">
    <location>
        <begin position="812"/>
        <end position="830"/>
    </location>
</feature>
<protein>
    <submittedName>
        <fullName evidence="2">Uncharacterized protein</fullName>
    </submittedName>
</protein>
<reference evidence="2 3" key="1">
    <citation type="journal article" date="2012" name="Science">
        <title>The Paleozoic origin of enzymatic lignin decomposition reconstructed from 31 fungal genomes.</title>
        <authorList>
            <person name="Floudas D."/>
            <person name="Binder M."/>
            <person name="Riley R."/>
            <person name="Barry K."/>
            <person name="Blanchette R.A."/>
            <person name="Henrissat B."/>
            <person name="Martinez A.T."/>
            <person name="Otillar R."/>
            <person name="Spatafora J.W."/>
            <person name="Yadav J.S."/>
            <person name="Aerts A."/>
            <person name="Benoit I."/>
            <person name="Boyd A."/>
            <person name="Carlson A."/>
            <person name="Copeland A."/>
            <person name="Coutinho P.M."/>
            <person name="de Vries R.P."/>
            <person name="Ferreira P."/>
            <person name="Findley K."/>
            <person name="Foster B."/>
            <person name="Gaskell J."/>
            <person name="Glotzer D."/>
            <person name="Gorecki P."/>
            <person name="Heitman J."/>
            <person name="Hesse C."/>
            <person name="Hori C."/>
            <person name="Igarashi K."/>
            <person name="Jurgens J.A."/>
            <person name="Kallen N."/>
            <person name="Kersten P."/>
            <person name="Kohler A."/>
            <person name="Kuees U."/>
            <person name="Kumar T.K.A."/>
            <person name="Kuo A."/>
            <person name="LaButti K."/>
            <person name="Larrondo L.F."/>
            <person name="Lindquist E."/>
            <person name="Ling A."/>
            <person name="Lombard V."/>
            <person name="Lucas S."/>
            <person name="Lundell T."/>
            <person name="Martin R."/>
            <person name="McLaughlin D.J."/>
            <person name="Morgenstern I."/>
            <person name="Morin E."/>
            <person name="Murat C."/>
            <person name="Nagy L.G."/>
            <person name="Nolan M."/>
            <person name="Ohm R.A."/>
            <person name="Patyshakuliyeva A."/>
            <person name="Rokas A."/>
            <person name="Ruiz-Duenas F.J."/>
            <person name="Sabat G."/>
            <person name="Salamov A."/>
            <person name="Samejima M."/>
            <person name="Schmutz J."/>
            <person name="Slot J.C."/>
            <person name="St John F."/>
            <person name="Stenlid J."/>
            <person name="Sun H."/>
            <person name="Sun S."/>
            <person name="Syed K."/>
            <person name="Tsang A."/>
            <person name="Wiebenga A."/>
            <person name="Young D."/>
            <person name="Pisabarro A."/>
            <person name="Eastwood D.C."/>
            <person name="Martin F."/>
            <person name="Cullen D."/>
            <person name="Grigoriev I.V."/>
            <person name="Hibbett D.S."/>
        </authorList>
    </citation>
    <scope>NUCLEOTIDE SEQUENCE</scope>
    <source>
        <strain evidence="3">FP-58527</strain>
    </source>
</reference>
<feature type="compositionally biased region" description="Acidic residues" evidence="1">
    <location>
        <begin position="177"/>
        <end position="192"/>
    </location>
</feature>